<organism evidence="1 2">
    <name type="scientific">Cyanobacterium aponinum 0216</name>
    <dbReference type="NCBI Taxonomy" id="2676140"/>
    <lineage>
        <taxon>Bacteria</taxon>
        <taxon>Bacillati</taxon>
        <taxon>Cyanobacteriota</taxon>
        <taxon>Cyanophyceae</taxon>
        <taxon>Oscillatoriophycideae</taxon>
        <taxon>Chroococcales</taxon>
        <taxon>Geminocystaceae</taxon>
        <taxon>Cyanobacterium</taxon>
    </lineage>
</organism>
<dbReference type="RefSeq" id="WP_133117752.1">
    <property type="nucleotide sequence ID" value="NZ_WMIA01000001.1"/>
</dbReference>
<reference evidence="1 2" key="1">
    <citation type="submission" date="2019-11" db="EMBL/GenBank/DDBJ databases">
        <title>Isolation of a new High Light Tolerant Cyanobacteria.</title>
        <authorList>
            <person name="Dobson Z."/>
            <person name="Vaughn N."/>
            <person name="Vaughn M."/>
            <person name="Fromme P."/>
            <person name="Mazor Y."/>
        </authorList>
    </citation>
    <scope>NUCLEOTIDE SEQUENCE [LARGE SCALE GENOMIC DNA]</scope>
    <source>
        <strain evidence="1 2">0216</strain>
    </source>
</reference>
<protein>
    <submittedName>
        <fullName evidence="1">Uncharacterized protein</fullName>
    </submittedName>
</protein>
<evidence type="ECO:0000313" key="1">
    <source>
        <dbReference type="EMBL" id="MTF37534.1"/>
    </source>
</evidence>
<dbReference type="AlphaFoldDB" id="A0A844GLS6"/>
<proteinExistence type="predicted"/>
<dbReference type="Proteomes" id="UP000437131">
    <property type="component" value="Unassembled WGS sequence"/>
</dbReference>
<dbReference type="EMBL" id="WMIA01000001">
    <property type="protein sequence ID" value="MTF37534.1"/>
    <property type="molecule type" value="Genomic_DNA"/>
</dbReference>
<name>A0A844GLS6_9CHRO</name>
<comment type="caution">
    <text evidence="1">The sequence shown here is derived from an EMBL/GenBank/DDBJ whole genome shotgun (WGS) entry which is preliminary data.</text>
</comment>
<gene>
    <name evidence="1" type="ORF">GGC33_01100</name>
</gene>
<accession>A0A844GLS6</accession>
<evidence type="ECO:0000313" key="2">
    <source>
        <dbReference type="Proteomes" id="UP000437131"/>
    </source>
</evidence>
<sequence length="228" mass="26184">MPSYAQSVIGVKDNKVYFNDLIPETEYKVEQTGYIKTRTVTADQCGLIKMSNTDSYPILNSGNYQDLYFKENDYWYYWTNYTDLTNYPKPSCQQVGGSYILDGVIWDAGDGTGSISFIVTPEAVYLYHPQLIKPYSTHTVYWYGEWDDNNGIYTGNTRITKLKANSCGIARLNLAPFQKTAYDFPNTNYQWTLKQGETKVMDFNPNSSQINYTPICKKGVKFEPVSYQ</sequence>